<dbReference type="InterPro" id="IPR050756">
    <property type="entry name" value="CSN3"/>
</dbReference>
<dbReference type="Pfam" id="PF25573">
    <property type="entry name" value="TPR_PSMD3_N"/>
    <property type="match status" value="1"/>
</dbReference>
<proteinExistence type="inferred from homology"/>
<evidence type="ECO:0000256" key="1">
    <source>
        <dbReference type="ARBA" id="ARBA00007912"/>
    </source>
</evidence>
<dbReference type="AlphaFoldDB" id="A0A9P0MEL7"/>
<dbReference type="PANTHER" id="PTHR10758:SF2">
    <property type="entry name" value="26S PROTEASOME NON-ATPASE REGULATORY SUBUNIT 3"/>
    <property type="match status" value="1"/>
</dbReference>
<reference evidence="4" key="1">
    <citation type="submission" date="2022-01" db="EMBL/GenBank/DDBJ databases">
        <authorList>
            <person name="King R."/>
        </authorList>
    </citation>
    <scope>NUCLEOTIDE SEQUENCE</scope>
</reference>
<dbReference type="OrthoDB" id="1713558at2759"/>
<accession>A0A9P0MEL7</accession>
<gene>
    <name evidence="4" type="ORF">NEZAVI_LOCUS6634</name>
</gene>
<feature type="domain" description="PCI" evidence="3">
    <location>
        <begin position="239"/>
        <end position="413"/>
    </location>
</feature>
<evidence type="ECO:0000259" key="3">
    <source>
        <dbReference type="PROSITE" id="PS50250"/>
    </source>
</evidence>
<dbReference type="GO" id="GO:0042176">
    <property type="term" value="P:regulation of protein catabolic process"/>
    <property type="evidence" value="ECO:0007669"/>
    <property type="project" value="InterPro"/>
</dbReference>
<dbReference type="InterPro" id="IPR057985">
    <property type="entry name" value="TPR_PSMD3_N"/>
</dbReference>
<organism evidence="4 5">
    <name type="scientific">Nezara viridula</name>
    <name type="common">Southern green stink bug</name>
    <name type="synonym">Cimex viridulus</name>
    <dbReference type="NCBI Taxonomy" id="85310"/>
    <lineage>
        <taxon>Eukaryota</taxon>
        <taxon>Metazoa</taxon>
        <taxon>Ecdysozoa</taxon>
        <taxon>Arthropoda</taxon>
        <taxon>Hexapoda</taxon>
        <taxon>Insecta</taxon>
        <taxon>Pterygota</taxon>
        <taxon>Neoptera</taxon>
        <taxon>Paraneoptera</taxon>
        <taxon>Hemiptera</taxon>
        <taxon>Heteroptera</taxon>
        <taxon>Panheteroptera</taxon>
        <taxon>Pentatomomorpha</taxon>
        <taxon>Pentatomoidea</taxon>
        <taxon>Pentatomidae</taxon>
        <taxon>Pentatominae</taxon>
        <taxon>Nezara</taxon>
    </lineage>
</organism>
<dbReference type="Pfam" id="PF08375">
    <property type="entry name" value="Rpn3_C"/>
    <property type="match status" value="1"/>
</dbReference>
<evidence type="ECO:0000313" key="5">
    <source>
        <dbReference type="Proteomes" id="UP001152798"/>
    </source>
</evidence>
<dbReference type="SMART" id="SM00753">
    <property type="entry name" value="PAM"/>
    <property type="match status" value="1"/>
</dbReference>
<dbReference type="InterPro" id="IPR000717">
    <property type="entry name" value="PCI_dom"/>
</dbReference>
<dbReference type="GO" id="GO:0006511">
    <property type="term" value="P:ubiquitin-dependent protein catabolic process"/>
    <property type="evidence" value="ECO:0007669"/>
    <property type="project" value="TreeGrafter"/>
</dbReference>
<dbReference type="GO" id="GO:0030234">
    <property type="term" value="F:enzyme regulator activity"/>
    <property type="evidence" value="ECO:0007669"/>
    <property type="project" value="InterPro"/>
</dbReference>
<dbReference type="PANTHER" id="PTHR10758">
    <property type="entry name" value="26S PROTEASOME NON-ATPASE REGULATORY SUBUNIT 3/COP9 SIGNALOSOME COMPLEX SUBUNIT 3"/>
    <property type="match status" value="1"/>
</dbReference>
<protein>
    <recommendedName>
        <fullName evidence="3">PCI domain-containing protein</fullName>
    </recommendedName>
</protein>
<dbReference type="InterPro" id="IPR013586">
    <property type="entry name" value="PSMD3_C"/>
</dbReference>
<dbReference type="PROSITE" id="PS50250">
    <property type="entry name" value="PCI"/>
    <property type="match status" value="1"/>
</dbReference>
<keyword evidence="5" id="KW-1185">Reference proteome</keyword>
<comment type="similarity">
    <text evidence="1">Belongs to the proteasome subunit S3 family.</text>
</comment>
<dbReference type="SMART" id="SM00088">
    <property type="entry name" value="PINT"/>
    <property type="match status" value="1"/>
</dbReference>
<evidence type="ECO:0000313" key="4">
    <source>
        <dbReference type="EMBL" id="CAH1396593.1"/>
    </source>
</evidence>
<sequence length="466" mass="53724">MAVGNEVPSSLKIETLISEVGQQINSDKETVELIKLQVKEIEKGVLKKEPRFILRVVCTLPKTRKKLNRDVFMSVLPEYYYLHDEVFKWIPSKGRITNIDENIIIPILPEIDSYLHLLILIYLLDCGNFMVAVPCSNKLISKVCDQNRRSMSLIAAKAYFYHSRAYELTGQLEKIRPFFLSCLRTCTLRSDSLGQAVLINCLLRNYLEYNLYDLADKLVSKIDFPEKANHNEWARFYYYISRIKVTRLEYSEAQKTVTLGLRKAPEKTAVGFRQAANKLAIIIELLLGDIPDRKIFNEVMMRKSLEPYLELTRAVRDGNLTNFSEVLEKHGNTFRSDRTFNLILRLRRNVIKTAVRGIGLAYARISTDQIAVKLGVDSPQEAEYIVAKAIKDGVLEAVLIPGYMVSLEIGDIYRTMEPTKNYNKRIAFCLELHNLSVKGMHYPVKKYESRLIPDQDIEEDFDIDFI</sequence>
<keyword evidence="2" id="KW-0647">Proteasome</keyword>
<dbReference type="EMBL" id="OV725079">
    <property type="protein sequence ID" value="CAH1396593.1"/>
    <property type="molecule type" value="Genomic_DNA"/>
</dbReference>
<dbReference type="Proteomes" id="UP001152798">
    <property type="component" value="Chromosome 3"/>
</dbReference>
<evidence type="ECO:0000256" key="2">
    <source>
        <dbReference type="ARBA" id="ARBA00022942"/>
    </source>
</evidence>
<dbReference type="GO" id="GO:0008541">
    <property type="term" value="C:proteasome regulatory particle, lid subcomplex"/>
    <property type="evidence" value="ECO:0007669"/>
    <property type="project" value="TreeGrafter"/>
</dbReference>
<dbReference type="Pfam" id="PF01399">
    <property type="entry name" value="PCI"/>
    <property type="match status" value="1"/>
</dbReference>
<name>A0A9P0MEL7_NEZVI</name>